<protein>
    <submittedName>
        <fullName evidence="5">Rho-GAP domain-containing protein</fullName>
    </submittedName>
</protein>
<reference evidence="3 4" key="2">
    <citation type="submission" date="2018-11" db="EMBL/GenBank/DDBJ databases">
        <authorList>
            <consortium name="Pathogen Informatics"/>
        </authorList>
    </citation>
    <scope>NUCLEOTIDE SEQUENCE [LARGE SCALE GENOMIC DNA]</scope>
    <source>
        <strain evidence="3 4">NST_G2</strain>
    </source>
</reference>
<evidence type="ECO:0000256" key="1">
    <source>
        <dbReference type="SAM" id="MobiDB-lite"/>
    </source>
</evidence>
<organism evidence="5">
    <name type="scientific">Schistocephalus solidus</name>
    <name type="common">Tapeworm</name>
    <dbReference type="NCBI Taxonomy" id="70667"/>
    <lineage>
        <taxon>Eukaryota</taxon>
        <taxon>Metazoa</taxon>
        <taxon>Spiralia</taxon>
        <taxon>Lophotrochozoa</taxon>
        <taxon>Platyhelminthes</taxon>
        <taxon>Cestoda</taxon>
        <taxon>Eucestoda</taxon>
        <taxon>Diphyllobothriidea</taxon>
        <taxon>Diphyllobothriidae</taxon>
        <taxon>Schistocephalus</taxon>
    </lineage>
</organism>
<dbReference type="OrthoDB" id="185175at2759"/>
<feature type="domain" description="Rho-GAP" evidence="2">
    <location>
        <begin position="1"/>
        <end position="47"/>
    </location>
</feature>
<evidence type="ECO:0000259" key="2">
    <source>
        <dbReference type="PROSITE" id="PS50238"/>
    </source>
</evidence>
<gene>
    <name evidence="3" type="ORF">SSLN_LOCUS2101</name>
</gene>
<dbReference type="AlphaFoldDB" id="A0A183SD03"/>
<accession>A0A183SD03</accession>
<feature type="compositionally biased region" description="Polar residues" evidence="1">
    <location>
        <begin position="116"/>
        <end position="131"/>
    </location>
</feature>
<name>A0A183SD03_SCHSO</name>
<dbReference type="GO" id="GO:0007165">
    <property type="term" value="P:signal transduction"/>
    <property type="evidence" value="ECO:0007669"/>
    <property type="project" value="InterPro"/>
</dbReference>
<dbReference type="InterPro" id="IPR000198">
    <property type="entry name" value="RhoGAP_dom"/>
</dbReference>
<feature type="region of interest" description="Disordered" evidence="1">
    <location>
        <begin position="108"/>
        <end position="131"/>
    </location>
</feature>
<reference evidence="5" key="1">
    <citation type="submission" date="2016-06" db="UniProtKB">
        <authorList>
            <consortium name="WormBaseParasite"/>
        </authorList>
    </citation>
    <scope>IDENTIFICATION</scope>
</reference>
<proteinExistence type="predicted"/>
<sequence>MTVENLASVFAPNILRQAEEDPDIEMAASPILSVTIAGFIRAHRQLFLRDLISLAQFESAVLRTDKPSAAADKDTTAPISSRGFVGSLKAKRKPRNRSKTMTLSRAQYGIVDGDSTHSTPEPSGDPSTLRNSVRHVNRGFIADKLAKVDRWREHFELLNFNEELITPSLSSKAEFSTM</sequence>
<dbReference type="STRING" id="70667.A0A183SD03"/>
<dbReference type="PROSITE" id="PS50238">
    <property type="entry name" value="RHOGAP"/>
    <property type="match status" value="1"/>
</dbReference>
<dbReference type="WBParaSite" id="SSLN_0000217101-mRNA-1">
    <property type="protein sequence ID" value="SSLN_0000217101-mRNA-1"/>
    <property type="gene ID" value="SSLN_0000217101"/>
</dbReference>
<evidence type="ECO:0000313" key="4">
    <source>
        <dbReference type="Proteomes" id="UP000275846"/>
    </source>
</evidence>
<dbReference type="Proteomes" id="UP000275846">
    <property type="component" value="Unassembled WGS sequence"/>
</dbReference>
<dbReference type="EMBL" id="UYSU01032170">
    <property type="protein sequence ID" value="VDL88486.1"/>
    <property type="molecule type" value="Genomic_DNA"/>
</dbReference>
<evidence type="ECO:0000313" key="5">
    <source>
        <dbReference type="WBParaSite" id="SSLN_0000217101-mRNA-1"/>
    </source>
</evidence>
<evidence type="ECO:0000313" key="3">
    <source>
        <dbReference type="EMBL" id="VDL88486.1"/>
    </source>
</evidence>
<keyword evidence="4" id="KW-1185">Reference proteome</keyword>